<feature type="domain" description="VOC" evidence="3">
    <location>
        <begin position="5"/>
        <end position="127"/>
    </location>
</feature>
<dbReference type="Pfam" id="PF00903">
    <property type="entry name" value="Glyoxalase"/>
    <property type="match status" value="2"/>
</dbReference>
<gene>
    <name evidence="4" type="ORF">GGR05_002715</name>
</gene>
<keyword evidence="5" id="KW-1185">Reference proteome</keyword>
<dbReference type="GO" id="GO:0051213">
    <property type="term" value="F:dioxygenase activity"/>
    <property type="evidence" value="ECO:0007669"/>
    <property type="project" value="UniProtKB-KW"/>
</dbReference>
<sequence>MSDQRIVAVRLACRDVEATARFYGAAFGCREAAGEKGMRVLLLGHQRLELVQATQDGEPAPPSNAVSFQHCAIVVPDMDKAMRYLRGVSGWTAILLDGAESLPEASGGATAFKFRDPDGHPLELIEFHPGKAPAPWRHRDPIPFLGIDHSAVTVSDTDRAVAFWRELGFAVQERHTNRGPEQARMDGLRIPEAVVEVTTLKPSGGGPPHLELLRYATPAPALVGAADGSPFATSLVLQNVPAGSRSDADPDGHRFRHRGA</sequence>
<dbReference type="CDD" id="cd06587">
    <property type="entry name" value="VOC"/>
    <property type="match status" value="1"/>
</dbReference>
<proteinExistence type="predicted"/>
<dbReference type="GO" id="GO:0004493">
    <property type="term" value="F:methylmalonyl-CoA epimerase activity"/>
    <property type="evidence" value="ECO:0007669"/>
    <property type="project" value="TreeGrafter"/>
</dbReference>
<dbReference type="PANTHER" id="PTHR43048:SF3">
    <property type="entry name" value="METHYLMALONYL-COA EPIMERASE, MITOCHONDRIAL"/>
    <property type="match status" value="1"/>
</dbReference>
<dbReference type="GO" id="GO:0046872">
    <property type="term" value="F:metal ion binding"/>
    <property type="evidence" value="ECO:0007669"/>
    <property type="project" value="UniProtKB-KW"/>
</dbReference>
<evidence type="ECO:0000313" key="5">
    <source>
        <dbReference type="Proteomes" id="UP000531216"/>
    </source>
</evidence>
<comment type="caution">
    <text evidence="4">The sequence shown here is derived from an EMBL/GenBank/DDBJ whole genome shotgun (WGS) entry which is preliminary data.</text>
</comment>
<evidence type="ECO:0000256" key="1">
    <source>
        <dbReference type="ARBA" id="ARBA00022723"/>
    </source>
</evidence>
<protein>
    <submittedName>
        <fullName evidence="4">Catechol 2,3-dioxygenase-like lactoylglutathione lyase family enzyme</fullName>
    </submittedName>
</protein>
<dbReference type="AlphaFoldDB" id="A0A7W6BR64"/>
<dbReference type="OrthoDB" id="9788468at2"/>
<organism evidence="4 5">
    <name type="scientific">Aureimonas phyllosphaerae</name>
    <dbReference type="NCBI Taxonomy" id="1166078"/>
    <lineage>
        <taxon>Bacteria</taxon>
        <taxon>Pseudomonadati</taxon>
        <taxon>Pseudomonadota</taxon>
        <taxon>Alphaproteobacteria</taxon>
        <taxon>Hyphomicrobiales</taxon>
        <taxon>Aurantimonadaceae</taxon>
        <taxon>Aureimonas</taxon>
    </lineage>
</organism>
<dbReference type="Gene3D" id="3.10.180.10">
    <property type="entry name" value="2,3-Dihydroxybiphenyl 1,2-Dioxygenase, domain 1"/>
    <property type="match status" value="2"/>
</dbReference>
<dbReference type="PANTHER" id="PTHR43048">
    <property type="entry name" value="METHYLMALONYL-COA EPIMERASE"/>
    <property type="match status" value="1"/>
</dbReference>
<dbReference type="SUPFAM" id="SSF54593">
    <property type="entry name" value="Glyoxalase/Bleomycin resistance protein/Dihydroxybiphenyl dioxygenase"/>
    <property type="match status" value="2"/>
</dbReference>
<dbReference type="InterPro" id="IPR004360">
    <property type="entry name" value="Glyas_Fos-R_dOase_dom"/>
</dbReference>
<keyword evidence="1" id="KW-0479">Metal-binding</keyword>
<dbReference type="GO" id="GO:0046491">
    <property type="term" value="P:L-methylmalonyl-CoA metabolic process"/>
    <property type="evidence" value="ECO:0007669"/>
    <property type="project" value="TreeGrafter"/>
</dbReference>
<evidence type="ECO:0000256" key="2">
    <source>
        <dbReference type="SAM" id="MobiDB-lite"/>
    </source>
</evidence>
<dbReference type="InterPro" id="IPR037523">
    <property type="entry name" value="VOC_core"/>
</dbReference>
<name>A0A7W6BR64_9HYPH</name>
<dbReference type="InterPro" id="IPR029068">
    <property type="entry name" value="Glyas_Bleomycin-R_OHBP_Dase"/>
</dbReference>
<keyword evidence="4" id="KW-0456">Lyase</keyword>
<keyword evidence="4" id="KW-0560">Oxidoreductase</keyword>
<evidence type="ECO:0000259" key="3">
    <source>
        <dbReference type="PROSITE" id="PS51819"/>
    </source>
</evidence>
<dbReference type="InterPro" id="IPR051785">
    <property type="entry name" value="MMCE/EMCE_epimerase"/>
</dbReference>
<dbReference type="RefSeq" id="WP_090966712.1">
    <property type="nucleotide sequence ID" value="NZ_FOOA01000035.1"/>
</dbReference>
<evidence type="ECO:0000313" key="4">
    <source>
        <dbReference type="EMBL" id="MBB3936561.1"/>
    </source>
</evidence>
<dbReference type="Proteomes" id="UP000531216">
    <property type="component" value="Unassembled WGS sequence"/>
</dbReference>
<dbReference type="GO" id="GO:0016829">
    <property type="term" value="F:lyase activity"/>
    <property type="evidence" value="ECO:0007669"/>
    <property type="project" value="UniProtKB-KW"/>
</dbReference>
<dbReference type="PROSITE" id="PS51819">
    <property type="entry name" value="VOC"/>
    <property type="match status" value="1"/>
</dbReference>
<accession>A0A7W6BR64</accession>
<keyword evidence="4" id="KW-0223">Dioxygenase</keyword>
<dbReference type="EMBL" id="JACIDO010000005">
    <property type="protein sequence ID" value="MBB3936561.1"/>
    <property type="molecule type" value="Genomic_DNA"/>
</dbReference>
<feature type="region of interest" description="Disordered" evidence="2">
    <location>
        <begin position="241"/>
        <end position="260"/>
    </location>
</feature>
<reference evidence="4 5" key="1">
    <citation type="submission" date="2020-08" db="EMBL/GenBank/DDBJ databases">
        <title>Genomic Encyclopedia of Type Strains, Phase IV (KMG-IV): sequencing the most valuable type-strain genomes for metagenomic binning, comparative biology and taxonomic classification.</title>
        <authorList>
            <person name="Goeker M."/>
        </authorList>
    </citation>
    <scope>NUCLEOTIDE SEQUENCE [LARGE SCALE GENOMIC DNA]</scope>
    <source>
        <strain evidence="4 5">DSM 25024</strain>
    </source>
</reference>